<protein>
    <recommendedName>
        <fullName evidence="2">Fibronectin type-III domain-containing protein</fullName>
    </recommendedName>
</protein>
<feature type="compositionally biased region" description="Acidic residues" evidence="1">
    <location>
        <begin position="605"/>
        <end position="618"/>
    </location>
</feature>
<feature type="region of interest" description="Disordered" evidence="1">
    <location>
        <begin position="1036"/>
        <end position="1068"/>
    </location>
</feature>
<dbReference type="PROSITE" id="PS50853">
    <property type="entry name" value="FN3"/>
    <property type="match status" value="1"/>
</dbReference>
<reference evidence="3" key="4">
    <citation type="submission" date="2025-09" db="UniProtKB">
        <authorList>
            <consortium name="Ensembl"/>
        </authorList>
    </citation>
    <scope>IDENTIFICATION</scope>
</reference>
<evidence type="ECO:0000313" key="3">
    <source>
        <dbReference type="Ensembl" id="ENSELUP00000007877.2"/>
    </source>
</evidence>
<dbReference type="AlphaFoldDB" id="A0A3P8XTP4"/>
<feature type="region of interest" description="Disordered" evidence="1">
    <location>
        <begin position="795"/>
        <end position="818"/>
    </location>
</feature>
<reference evidence="3" key="2">
    <citation type="submission" date="2020-02" db="EMBL/GenBank/DDBJ databases">
        <title>Esox lucius (northern pike) genome, fEsoLuc1, primary haplotype.</title>
        <authorList>
            <person name="Myers G."/>
            <person name="Karagic N."/>
            <person name="Meyer A."/>
            <person name="Pippel M."/>
            <person name="Reichard M."/>
            <person name="Winkler S."/>
            <person name="Tracey A."/>
            <person name="Sims Y."/>
            <person name="Howe K."/>
            <person name="Rhie A."/>
            <person name="Formenti G."/>
            <person name="Durbin R."/>
            <person name="Fedrigo O."/>
            <person name="Jarvis E.D."/>
        </authorList>
    </citation>
    <scope>NUCLEOTIDE SEQUENCE [LARGE SCALE GENOMIC DNA]</scope>
</reference>
<dbReference type="PANTHER" id="PTHR21437">
    <property type="entry name" value="WIDE AWAKE"/>
    <property type="match status" value="1"/>
</dbReference>
<dbReference type="Proteomes" id="UP000265140">
    <property type="component" value="Chromosome 11"/>
</dbReference>
<dbReference type="Ensembl" id="ENSELUT00000006520.3">
    <property type="protein sequence ID" value="ENSELUP00000007877.2"/>
    <property type="gene ID" value="ENSELUG00000008612.3"/>
</dbReference>
<evidence type="ECO:0000256" key="1">
    <source>
        <dbReference type="SAM" id="MobiDB-lite"/>
    </source>
</evidence>
<sequence>MSVSVKNLPQRRSSLGPVSPKRIYRNLSVRLRGRESSVAGETDMPKNQCKATPKYTTLWDAVENEDTLAVRSLLSRDRVCGGWEKGEKKEKDWEKERERDVNTVSEHGLVPLDVAALTQNSPLLHVLTKAGARHNPVLCQPDEWSSKLDALVDLAGRQVDDRREELLGRAGPGPQGQADLQRHLHIWTLRRQLYCKMRENFRCTDLPGPPNSVSLLVTSASSLFVSIQHSAGSTTGLITRYRVEWSTSADFKCILGSAQVVDTMTPVHNITGLTTGVHCFVRVSAYNVKGWGPPQRSSPVSAAPSSWKECIGVKHLSGNKETLVSRLLEQTREPRYRGFCLETSKPQSPSNMRLSMSRGLKLLFQSATKFVRLLQRGVYLATVFYNKETILVTADEQLPVVEILCCSTSITQDFLWFAKLSCAWQQVPWLQQALSTALSSSSSLLQNRQNILRAVAQLQSSVGTADLGQVYYEPLKDRQGNVLLVTMRDCAAHPILQEPPLHWVPLARLEMNRTRTPLHPEPTAMDILTNQLKEKLSYHRRSARWVQPGLYVGILKLCSTVEQIRVLVPQTLPNLLHHARVRLNSHVSRDEWTWLQSHNTLTASEDAEGEDAEGEDATATDGTDLGEFVRSLRTAINLLLTKLNIPLYRAYQFGVFTRELLQFGEKASMLLLLPPSEDFSSSYWPVVDTKEPGLTMPLQIFELVHFWTYERDFLSQYCQVWVRLELDAHLSQQALREALDTKEVQEARERLGHITQLSQRLEVVWREVRWIMDVLQCVRSKQWVGAVPLGLVMGGDPPARTEDEQDDRPTSRVWPQRLLSPKKKSESIACPVPDVAVTDGISEPVCIPGGPEEAMCLMEGASKCGYPMDHSAGQPVRVFNSLDQAGVGSDSVAQSEVNYHDIMPLSAADRGEQEYSHSCVSDVIPPLPELDTIFPTLRLIDREYVANAEAGSGEGLASLGLGVDESEPYLRLNSDLMSEGVSLSRLHQREDTPTSCLSFGDRACASHCAGRFGDHLDEQVTSAPVSVMRTTSAHNWHLPTEDPVPHDRGSPMPPRSLAEWVKSPSDLS</sequence>
<evidence type="ECO:0000259" key="2">
    <source>
        <dbReference type="PROSITE" id="PS50853"/>
    </source>
</evidence>
<feature type="compositionally biased region" description="Basic and acidic residues" evidence="1">
    <location>
        <begin position="1039"/>
        <end position="1049"/>
    </location>
</feature>
<dbReference type="PANTHER" id="PTHR21437:SF2">
    <property type="entry name" value="ANKYRIN REPEAT AND FIBRONECTIN TYPE-III DOMAIN-CONTAINING PROTEIN 1-LIKE"/>
    <property type="match status" value="1"/>
</dbReference>
<dbReference type="Gene3D" id="2.60.40.10">
    <property type="entry name" value="Immunoglobulins"/>
    <property type="match status" value="1"/>
</dbReference>
<feature type="compositionally biased region" description="Basic and acidic residues" evidence="1">
    <location>
        <begin position="799"/>
        <end position="810"/>
    </location>
</feature>
<dbReference type="CDD" id="cd00063">
    <property type="entry name" value="FN3"/>
    <property type="match status" value="1"/>
</dbReference>
<evidence type="ECO:0000313" key="4">
    <source>
        <dbReference type="Proteomes" id="UP000265140"/>
    </source>
</evidence>
<dbReference type="SUPFAM" id="SSF49265">
    <property type="entry name" value="Fibronectin type III"/>
    <property type="match status" value="1"/>
</dbReference>
<dbReference type="OMA" id="HSIQWAQ"/>
<dbReference type="RefSeq" id="XP_034150953.1">
    <property type="nucleotide sequence ID" value="XM_034295062.1"/>
</dbReference>
<dbReference type="InterPro" id="IPR013783">
    <property type="entry name" value="Ig-like_fold"/>
</dbReference>
<dbReference type="InterPro" id="IPR003961">
    <property type="entry name" value="FN3_dom"/>
</dbReference>
<dbReference type="InParanoid" id="A0A3P8XTP4"/>
<dbReference type="Bgee" id="ENSELUG00000008612">
    <property type="expression patterns" value="Expressed in ovary and 6 other cell types or tissues"/>
</dbReference>
<dbReference type="Pfam" id="PF00041">
    <property type="entry name" value="fn3"/>
    <property type="match status" value="1"/>
</dbReference>
<proteinExistence type="predicted"/>
<dbReference type="GO" id="GO:0005819">
    <property type="term" value="C:spindle"/>
    <property type="evidence" value="ECO:0007669"/>
    <property type="project" value="TreeGrafter"/>
</dbReference>
<dbReference type="InterPro" id="IPR039269">
    <property type="entry name" value="ANKFN1"/>
</dbReference>
<dbReference type="RefSeq" id="XP_034150952.1">
    <property type="nucleotide sequence ID" value="XM_034295061.1"/>
</dbReference>
<name>A0A3P8XTP4_ESOLU</name>
<organism evidence="3 4">
    <name type="scientific">Esox lucius</name>
    <name type="common">Northern pike</name>
    <dbReference type="NCBI Taxonomy" id="8010"/>
    <lineage>
        <taxon>Eukaryota</taxon>
        <taxon>Metazoa</taxon>
        <taxon>Chordata</taxon>
        <taxon>Craniata</taxon>
        <taxon>Vertebrata</taxon>
        <taxon>Euteleostomi</taxon>
        <taxon>Actinopterygii</taxon>
        <taxon>Neopterygii</taxon>
        <taxon>Teleostei</taxon>
        <taxon>Protacanthopterygii</taxon>
        <taxon>Esociformes</taxon>
        <taxon>Esocidae</taxon>
        <taxon>Esox</taxon>
    </lineage>
</organism>
<dbReference type="GO" id="GO:0061172">
    <property type="term" value="P:regulation of establishment of bipolar cell polarity"/>
    <property type="evidence" value="ECO:0007669"/>
    <property type="project" value="TreeGrafter"/>
</dbReference>
<dbReference type="GeneTree" id="ENSGT00940000163984"/>
<keyword evidence="4" id="KW-1185">Reference proteome</keyword>
<reference evidence="3" key="3">
    <citation type="submission" date="2025-08" db="UniProtKB">
        <authorList>
            <consortium name="Ensembl"/>
        </authorList>
    </citation>
    <scope>IDENTIFICATION</scope>
</reference>
<dbReference type="GeneID" id="105025764"/>
<dbReference type="InterPro" id="IPR036116">
    <property type="entry name" value="FN3_sf"/>
</dbReference>
<accession>A0A3P8XTP4</accession>
<feature type="domain" description="Fibronectin type-III" evidence="2">
    <location>
        <begin position="209"/>
        <end position="305"/>
    </location>
</feature>
<feature type="region of interest" description="Disordered" evidence="1">
    <location>
        <begin position="603"/>
        <end position="622"/>
    </location>
</feature>
<dbReference type="STRING" id="8010.ENSELUP00000007877"/>
<reference evidence="4" key="1">
    <citation type="journal article" date="2014" name="PLoS ONE">
        <title>The genome and linkage map of the northern pike (Esox lucius): conserved synteny revealed between the salmonid sister group and the Neoteleostei.</title>
        <authorList>
            <person name="Rondeau E.B."/>
            <person name="Minkley D.R."/>
            <person name="Leong J.S."/>
            <person name="Messmer A.M."/>
            <person name="Jantzen J.R."/>
            <person name="von Schalburg K.R."/>
            <person name="Lemon C."/>
            <person name="Bird N.H."/>
            <person name="Koop B.F."/>
        </authorList>
    </citation>
    <scope>NUCLEOTIDE SEQUENCE</scope>
</reference>
<dbReference type="GO" id="GO:0000132">
    <property type="term" value="P:establishment of mitotic spindle orientation"/>
    <property type="evidence" value="ECO:0007669"/>
    <property type="project" value="TreeGrafter"/>
</dbReference>
<dbReference type="SMART" id="SM00060">
    <property type="entry name" value="FN3"/>
    <property type="match status" value="1"/>
</dbReference>